<dbReference type="GO" id="GO:0051082">
    <property type="term" value="F:unfolded protein binding"/>
    <property type="evidence" value="ECO:0007669"/>
    <property type="project" value="InterPro"/>
</dbReference>
<feature type="domain" description="J" evidence="9">
    <location>
        <begin position="21"/>
        <end position="86"/>
    </location>
</feature>
<dbReference type="GO" id="GO:0008270">
    <property type="term" value="F:zinc ion binding"/>
    <property type="evidence" value="ECO:0007669"/>
    <property type="project" value="UniProtKB-KW"/>
</dbReference>
<dbReference type="CDD" id="cd10747">
    <property type="entry name" value="DnaJ_C"/>
    <property type="match status" value="1"/>
</dbReference>
<dbReference type="AlphaFoldDB" id="A0A6A5US30"/>
<dbReference type="EMBL" id="ML976731">
    <property type="protein sequence ID" value="KAF1967508.1"/>
    <property type="molecule type" value="Genomic_DNA"/>
</dbReference>
<gene>
    <name evidence="11" type="ORF">BU23DRAFT_602817</name>
</gene>
<keyword evidence="12" id="KW-1185">Reference proteome</keyword>
<evidence type="ECO:0000256" key="2">
    <source>
        <dbReference type="ARBA" id="ARBA00022737"/>
    </source>
</evidence>
<keyword evidence="2" id="KW-0677">Repeat</keyword>
<name>A0A6A5US30_9PLEO</name>
<dbReference type="SUPFAM" id="SSF46565">
    <property type="entry name" value="Chaperone J-domain"/>
    <property type="match status" value="1"/>
</dbReference>
<dbReference type="GO" id="GO:0006457">
    <property type="term" value="P:protein folding"/>
    <property type="evidence" value="ECO:0007669"/>
    <property type="project" value="InterPro"/>
</dbReference>
<dbReference type="PROSITE" id="PS50076">
    <property type="entry name" value="DNAJ_2"/>
    <property type="match status" value="1"/>
</dbReference>
<feature type="zinc finger region" description="CR-type" evidence="6">
    <location>
        <begin position="145"/>
        <end position="227"/>
    </location>
</feature>
<dbReference type="InterPro" id="IPR008971">
    <property type="entry name" value="HSP40/DnaJ_pept-bd"/>
</dbReference>
<keyword evidence="5" id="KW-0143">Chaperone</keyword>
<feature type="chain" id="PRO_5025339604" evidence="8">
    <location>
        <begin position="19"/>
        <end position="418"/>
    </location>
</feature>
<dbReference type="PRINTS" id="PR00625">
    <property type="entry name" value="JDOMAIN"/>
</dbReference>
<protein>
    <submittedName>
        <fullName evidence="11">Chaperone protein dnaJ</fullName>
    </submittedName>
</protein>
<dbReference type="Proteomes" id="UP000800036">
    <property type="component" value="Unassembled WGS sequence"/>
</dbReference>
<feature type="compositionally biased region" description="Basic and acidic residues" evidence="7">
    <location>
        <begin position="394"/>
        <end position="418"/>
    </location>
</feature>
<evidence type="ECO:0000259" key="10">
    <source>
        <dbReference type="PROSITE" id="PS51188"/>
    </source>
</evidence>
<keyword evidence="3 6" id="KW-0863">Zinc-finger</keyword>
<evidence type="ECO:0000256" key="7">
    <source>
        <dbReference type="SAM" id="MobiDB-lite"/>
    </source>
</evidence>
<evidence type="ECO:0000256" key="4">
    <source>
        <dbReference type="ARBA" id="ARBA00022833"/>
    </source>
</evidence>
<organism evidence="11 12">
    <name type="scientific">Bimuria novae-zelandiae CBS 107.79</name>
    <dbReference type="NCBI Taxonomy" id="1447943"/>
    <lineage>
        <taxon>Eukaryota</taxon>
        <taxon>Fungi</taxon>
        <taxon>Dikarya</taxon>
        <taxon>Ascomycota</taxon>
        <taxon>Pezizomycotina</taxon>
        <taxon>Dothideomycetes</taxon>
        <taxon>Pleosporomycetidae</taxon>
        <taxon>Pleosporales</taxon>
        <taxon>Massarineae</taxon>
        <taxon>Didymosphaeriaceae</taxon>
        <taxon>Bimuria</taxon>
    </lineage>
</organism>
<evidence type="ECO:0000256" key="5">
    <source>
        <dbReference type="ARBA" id="ARBA00023186"/>
    </source>
</evidence>
<dbReference type="SMART" id="SM00271">
    <property type="entry name" value="DnaJ"/>
    <property type="match status" value="1"/>
</dbReference>
<dbReference type="InterPro" id="IPR044713">
    <property type="entry name" value="DNJA1/2-like"/>
</dbReference>
<dbReference type="CDD" id="cd10719">
    <property type="entry name" value="DnaJ_zf"/>
    <property type="match status" value="1"/>
</dbReference>
<dbReference type="InterPro" id="IPR001305">
    <property type="entry name" value="HSP_DnaJ_Cys-rich_dom"/>
</dbReference>
<dbReference type="Pfam" id="PF01556">
    <property type="entry name" value="DnaJ_C"/>
    <property type="match status" value="1"/>
</dbReference>
<reference evidence="11" key="1">
    <citation type="journal article" date="2020" name="Stud. Mycol.">
        <title>101 Dothideomycetes genomes: a test case for predicting lifestyles and emergence of pathogens.</title>
        <authorList>
            <person name="Haridas S."/>
            <person name="Albert R."/>
            <person name="Binder M."/>
            <person name="Bloem J."/>
            <person name="Labutti K."/>
            <person name="Salamov A."/>
            <person name="Andreopoulos B."/>
            <person name="Baker S."/>
            <person name="Barry K."/>
            <person name="Bills G."/>
            <person name="Bluhm B."/>
            <person name="Cannon C."/>
            <person name="Castanera R."/>
            <person name="Culley D."/>
            <person name="Daum C."/>
            <person name="Ezra D."/>
            <person name="Gonzalez J."/>
            <person name="Henrissat B."/>
            <person name="Kuo A."/>
            <person name="Liang C."/>
            <person name="Lipzen A."/>
            <person name="Lutzoni F."/>
            <person name="Magnuson J."/>
            <person name="Mondo S."/>
            <person name="Nolan M."/>
            <person name="Ohm R."/>
            <person name="Pangilinan J."/>
            <person name="Park H.-J."/>
            <person name="Ramirez L."/>
            <person name="Alfaro M."/>
            <person name="Sun H."/>
            <person name="Tritt A."/>
            <person name="Yoshinaga Y."/>
            <person name="Zwiers L.-H."/>
            <person name="Turgeon B."/>
            <person name="Goodwin S."/>
            <person name="Spatafora J."/>
            <person name="Crous P."/>
            <person name="Grigoriev I."/>
        </authorList>
    </citation>
    <scope>NUCLEOTIDE SEQUENCE</scope>
    <source>
        <strain evidence="11">CBS 107.79</strain>
    </source>
</reference>
<feature type="signal peptide" evidence="8">
    <location>
        <begin position="1"/>
        <end position="18"/>
    </location>
</feature>
<evidence type="ECO:0000256" key="1">
    <source>
        <dbReference type="ARBA" id="ARBA00022723"/>
    </source>
</evidence>
<dbReference type="SUPFAM" id="SSF57938">
    <property type="entry name" value="DnaJ/Hsp40 cysteine-rich domain"/>
    <property type="match status" value="1"/>
</dbReference>
<dbReference type="InterPro" id="IPR001623">
    <property type="entry name" value="DnaJ_domain"/>
</dbReference>
<keyword evidence="8" id="KW-0732">Signal</keyword>
<dbReference type="CDD" id="cd06257">
    <property type="entry name" value="DnaJ"/>
    <property type="match status" value="1"/>
</dbReference>
<dbReference type="SUPFAM" id="SSF49493">
    <property type="entry name" value="HSP40/DnaJ peptide-binding domain"/>
    <property type="match status" value="2"/>
</dbReference>
<sequence length="418" mass="47556">MLLRILLLLGCLLLGTLAAEDFYKLLGIKKDATEREIKKAYRALSKKFHPDKNPGDDGAHEKFVLVAEAYEVLVDEESRRIYDQYGHEGIKQHKQGGSPRQHHDPFDLFSRFFGGSGHFGHGGGQRQGPNMELRVAVPLRDFYNGRVTEFEVEKQAICSACEGTGSEDGHVETCDACGGRGARIQRQQLAPGLFQQMQVQCDKCGGQGKTIKHPCPVCGGSRVVREPEKHELHIEKGMPLGVRITYENEADESPDWVAGDLIVHLVETDPTYGQQDHERTDGTFFRRRGKDLFWREVLSLREAWMGDWTRNITHLDGHIVQLSRKRGEVVQPNQVDIIADEGMPVWHEELENNAGEMYGSLHVEYVVVLPDQMEKGMEKDFWGVWEKYRKKSGKTLDEEWGRPKEPIVMPTKDEHDEL</sequence>
<dbReference type="InterPro" id="IPR036869">
    <property type="entry name" value="J_dom_sf"/>
</dbReference>
<feature type="domain" description="CR-type" evidence="10">
    <location>
        <begin position="145"/>
        <end position="227"/>
    </location>
</feature>
<dbReference type="PANTHER" id="PTHR43888">
    <property type="entry name" value="DNAJ-LIKE-2, ISOFORM A-RELATED"/>
    <property type="match status" value="1"/>
</dbReference>
<dbReference type="PROSITE" id="PS00636">
    <property type="entry name" value="DNAJ_1"/>
    <property type="match status" value="1"/>
</dbReference>
<dbReference type="PROSITE" id="PS51188">
    <property type="entry name" value="ZF_CR"/>
    <property type="match status" value="1"/>
</dbReference>
<evidence type="ECO:0000259" key="9">
    <source>
        <dbReference type="PROSITE" id="PS50076"/>
    </source>
</evidence>
<feature type="region of interest" description="Disordered" evidence="7">
    <location>
        <begin position="392"/>
        <end position="418"/>
    </location>
</feature>
<keyword evidence="1 6" id="KW-0479">Metal-binding</keyword>
<dbReference type="InterPro" id="IPR002939">
    <property type="entry name" value="DnaJ_C"/>
</dbReference>
<evidence type="ECO:0000313" key="11">
    <source>
        <dbReference type="EMBL" id="KAF1967508.1"/>
    </source>
</evidence>
<dbReference type="Pfam" id="PF00226">
    <property type="entry name" value="DnaJ"/>
    <property type="match status" value="1"/>
</dbReference>
<dbReference type="Gene3D" id="2.60.260.20">
    <property type="entry name" value="Urease metallochaperone UreE, N-terminal domain"/>
    <property type="match status" value="2"/>
</dbReference>
<evidence type="ECO:0000256" key="3">
    <source>
        <dbReference type="ARBA" id="ARBA00022771"/>
    </source>
</evidence>
<keyword evidence="4 6" id="KW-0862">Zinc</keyword>
<evidence type="ECO:0000313" key="12">
    <source>
        <dbReference type="Proteomes" id="UP000800036"/>
    </source>
</evidence>
<dbReference type="Gene3D" id="2.10.230.10">
    <property type="entry name" value="Heat shock protein DnaJ, cysteine-rich domain"/>
    <property type="match status" value="1"/>
</dbReference>
<proteinExistence type="predicted"/>
<dbReference type="FunFam" id="2.10.230.10:FF:000002">
    <property type="entry name" value="Molecular chaperone DnaJ"/>
    <property type="match status" value="1"/>
</dbReference>
<accession>A0A6A5US30</accession>
<dbReference type="InterPro" id="IPR018253">
    <property type="entry name" value="DnaJ_domain_CS"/>
</dbReference>
<dbReference type="GO" id="GO:0030544">
    <property type="term" value="F:Hsp70 protein binding"/>
    <property type="evidence" value="ECO:0007669"/>
    <property type="project" value="InterPro"/>
</dbReference>
<evidence type="ECO:0000256" key="8">
    <source>
        <dbReference type="SAM" id="SignalP"/>
    </source>
</evidence>
<evidence type="ECO:0000256" key="6">
    <source>
        <dbReference type="PROSITE-ProRule" id="PRU00546"/>
    </source>
</evidence>
<dbReference type="Pfam" id="PF00684">
    <property type="entry name" value="DnaJ_CXXCXGXG"/>
    <property type="match status" value="1"/>
</dbReference>
<dbReference type="Gene3D" id="1.10.287.110">
    <property type="entry name" value="DnaJ domain"/>
    <property type="match status" value="1"/>
</dbReference>
<dbReference type="InterPro" id="IPR036410">
    <property type="entry name" value="HSP_DnaJ_Cys-rich_dom_sf"/>
</dbReference>
<dbReference type="OrthoDB" id="550424at2759"/>